<dbReference type="InterPro" id="IPR013222">
    <property type="entry name" value="Glyco_hyd_98_carb-bd"/>
</dbReference>
<name>A0A7W8KCU9_9DEIO</name>
<dbReference type="EMBL" id="BNAJ01000002">
    <property type="protein sequence ID" value="GHF36451.1"/>
    <property type="molecule type" value="Genomic_DNA"/>
</dbReference>
<evidence type="ECO:0000313" key="4">
    <source>
        <dbReference type="EMBL" id="MBB5375865.1"/>
    </source>
</evidence>
<gene>
    <name evidence="3" type="ORF">GCM10017781_11380</name>
    <name evidence="4" type="ORF">HNQ07_001322</name>
</gene>
<keyword evidence="6" id="KW-1185">Reference proteome</keyword>
<feature type="domain" description="Glycosyl hydrolase family 98 putative carbohydrate-binding module" evidence="2">
    <location>
        <begin position="68"/>
        <end position="213"/>
    </location>
</feature>
<reference evidence="3" key="4">
    <citation type="submission" date="2024-05" db="EMBL/GenBank/DDBJ databases">
        <authorList>
            <person name="Sun Q."/>
            <person name="Zhou Y."/>
        </authorList>
    </citation>
    <scope>NUCLEOTIDE SEQUENCE</scope>
    <source>
        <strain evidence="3">CGMCC 1.18437</strain>
    </source>
</reference>
<dbReference type="Pfam" id="PF08305">
    <property type="entry name" value="NPCBM"/>
    <property type="match status" value="1"/>
</dbReference>
<sequence length="722" mass="75244">MTHSSPARFRTASLLLIPLALAACSQAPSAPKASAANGGKTALADGVGAPWVAKDNGQNGKLGALALSSGDNQLSNVGWASATSGWGPVELNTSSGESNGGDGRTITLNGATYSTGLGVHSNSTVTYSLGGQCSTFASDIGVDDEVGSIGSVVFQVWADGVKIYDSGTMTGSSATKSVNVGIAGKSELKLVVTDAGDGNAYDHADWANARVLSCSSSSSTTKIADEYGNFTVSGTQTVRYGADTRWLTKTVTNSGSCTNAFFGGDPAPGVTKACYVVATSASKLADEYGNFTVSGTQTVRYGADTRWLTKTVTNSGSCTNAFFGGDPAPGVTKACYIDSTAPAPAPSPAPSTTITYGAPLVITKGGTYTGNYQSTDPNVPAITVRTSEPVVIDGANLKGPGHLIQGFSMDLTVRNTKGYGVNPNVNGRNVGRFISSESTINLNVTNNYFEGTGGIYVRSFVGNTGAGQTIKILRNSAKNIDGRFSNGAGGYQNDFYRVQFVQFNSVRNVANAEIAWNQVINEPYKSALEENINMYETTGTPSSRIKIHDNLIWGAYAPDPANTSGYAGGGILLGDGSSTLSLTGGWVDVYNNTIISTTNEGTGIAGGHDHNVYNNRYVSSGLLPDGRKIAAQNVGLYVWDQQGSISGGVWANNTVHDNQVTWMRYNSDGTTFLNNTWFANCTAALCYNNTPLYSTATLSTETTEFNLWKSRASAAGQTIGTN</sequence>
<evidence type="ECO:0000259" key="2">
    <source>
        <dbReference type="SMART" id="SM00776"/>
    </source>
</evidence>
<dbReference type="EMBL" id="JACHFK010000002">
    <property type="protein sequence ID" value="MBB5375865.1"/>
    <property type="molecule type" value="Genomic_DNA"/>
</dbReference>
<keyword evidence="1" id="KW-0732">Signal</keyword>
<dbReference type="Gene3D" id="2.60.120.1060">
    <property type="entry name" value="NPCBM/NEW2 domain"/>
    <property type="match status" value="1"/>
</dbReference>
<accession>A0A7W8KCU9</accession>
<feature type="signal peptide" evidence="1">
    <location>
        <begin position="1"/>
        <end position="22"/>
    </location>
</feature>
<protein>
    <recommendedName>
        <fullName evidence="2">Glycosyl hydrolase family 98 putative carbohydrate-binding module domain-containing protein</fullName>
    </recommendedName>
</protein>
<dbReference type="Proteomes" id="UP000539473">
    <property type="component" value="Unassembled WGS sequence"/>
</dbReference>
<evidence type="ECO:0000313" key="3">
    <source>
        <dbReference type="EMBL" id="GHF36451.1"/>
    </source>
</evidence>
<dbReference type="InterPro" id="IPR008979">
    <property type="entry name" value="Galactose-bd-like_sf"/>
</dbReference>
<organism evidence="4 5">
    <name type="scientific">Deinococcus metalli</name>
    <dbReference type="NCBI Taxonomy" id="1141878"/>
    <lineage>
        <taxon>Bacteria</taxon>
        <taxon>Thermotogati</taxon>
        <taxon>Deinococcota</taxon>
        <taxon>Deinococci</taxon>
        <taxon>Deinococcales</taxon>
        <taxon>Deinococcaceae</taxon>
        <taxon>Deinococcus</taxon>
    </lineage>
</organism>
<evidence type="ECO:0000313" key="6">
    <source>
        <dbReference type="Proteomes" id="UP000619376"/>
    </source>
</evidence>
<dbReference type="RefSeq" id="WP_184110120.1">
    <property type="nucleotide sequence ID" value="NZ_BNAJ01000002.1"/>
</dbReference>
<proteinExistence type="predicted"/>
<dbReference type="SUPFAM" id="SSF51126">
    <property type="entry name" value="Pectin lyase-like"/>
    <property type="match status" value="1"/>
</dbReference>
<reference evidence="4 5" key="3">
    <citation type="submission" date="2020-08" db="EMBL/GenBank/DDBJ databases">
        <title>Genomic Encyclopedia of Type Strains, Phase IV (KMG-IV): sequencing the most valuable type-strain genomes for metagenomic binning, comparative biology and taxonomic classification.</title>
        <authorList>
            <person name="Goeker M."/>
        </authorList>
    </citation>
    <scope>NUCLEOTIDE SEQUENCE [LARGE SCALE GENOMIC DNA]</scope>
    <source>
        <strain evidence="4 5">DSM 27521</strain>
    </source>
</reference>
<evidence type="ECO:0000256" key="1">
    <source>
        <dbReference type="SAM" id="SignalP"/>
    </source>
</evidence>
<dbReference type="SUPFAM" id="SSF49785">
    <property type="entry name" value="Galactose-binding domain-like"/>
    <property type="match status" value="1"/>
</dbReference>
<dbReference type="SMART" id="SM00776">
    <property type="entry name" value="NPCBM"/>
    <property type="match status" value="1"/>
</dbReference>
<reference evidence="3" key="1">
    <citation type="journal article" date="2014" name="Int. J. Syst. Evol. Microbiol.">
        <title>Complete genome of a new Firmicutes species belonging to the dominant human colonic microbiota ('Ruminococcus bicirculans') reveals two chromosomes and a selective capacity to utilize plant glucans.</title>
        <authorList>
            <consortium name="NISC Comparative Sequencing Program"/>
            <person name="Wegmann U."/>
            <person name="Louis P."/>
            <person name="Goesmann A."/>
            <person name="Henrissat B."/>
            <person name="Duncan S.H."/>
            <person name="Flint H.J."/>
        </authorList>
    </citation>
    <scope>NUCLEOTIDE SEQUENCE</scope>
    <source>
        <strain evidence="3">CGMCC 1.18437</strain>
    </source>
</reference>
<dbReference type="InterPro" id="IPR011050">
    <property type="entry name" value="Pectin_lyase_fold/virulence"/>
</dbReference>
<dbReference type="InterPro" id="IPR038637">
    <property type="entry name" value="NPCBM_sf"/>
</dbReference>
<evidence type="ECO:0000313" key="5">
    <source>
        <dbReference type="Proteomes" id="UP000539473"/>
    </source>
</evidence>
<feature type="chain" id="PRO_5031255970" description="Glycosyl hydrolase family 98 putative carbohydrate-binding module domain-containing protein" evidence="1">
    <location>
        <begin position="23"/>
        <end position="722"/>
    </location>
</feature>
<dbReference type="Proteomes" id="UP000619376">
    <property type="component" value="Unassembled WGS sequence"/>
</dbReference>
<reference evidence="6" key="2">
    <citation type="journal article" date="2019" name="Int. J. Syst. Evol. Microbiol.">
        <title>The Global Catalogue of Microorganisms (GCM) 10K type strain sequencing project: providing services to taxonomists for standard genome sequencing and annotation.</title>
        <authorList>
            <consortium name="The Broad Institute Genomics Platform"/>
            <consortium name="The Broad Institute Genome Sequencing Center for Infectious Disease"/>
            <person name="Wu L."/>
            <person name="Ma J."/>
        </authorList>
    </citation>
    <scope>NUCLEOTIDE SEQUENCE [LARGE SCALE GENOMIC DNA]</scope>
    <source>
        <strain evidence="6">CGMCC 1.18437</strain>
    </source>
</reference>
<dbReference type="AlphaFoldDB" id="A0A7W8KCU9"/>
<comment type="caution">
    <text evidence="4">The sequence shown here is derived from an EMBL/GenBank/DDBJ whole genome shotgun (WGS) entry which is preliminary data.</text>
</comment>